<dbReference type="SUPFAM" id="SSF90229">
    <property type="entry name" value="CCCH zinc finger"/>
    <property type="match status" value="1"/>
</dbReference>
<name>A0A1D6JH47_MAIZE</name>
<dbReference type="PANTHER" id="PTHR33400">
    <property type="entry name" value="ZINC FINGER CCCH DOMAIN-CONTAINING PROTEIN 6-RELATED"/>
    <property type="match status" value="1"/>
</dbReference>
<sequence length="478" mass="52264">MGPRRSKRVSWATGANLCKNEKLKYCDGMQNPSLYGTKQVRFFISEDSPSQAGLRPQDNLQAKGSWLMHAAGPSSDDSLPPGFESLQPTSCLKIDISQIHVIRWRCPPKVLHNPVWLVAAGEESEEVALQNDRIFGALEAIYPRPSNIPPNPFVTPDVKDSQYDDSRTQLVPLLPVEEDDASDQLEEPPVGLSSSYQQSDKYDSATFRVPQASDAPFTTAQQQQPNGSINTTRSGAPVEPDTVAAASAAYTAIIQSNRMGNMIDKDLLVEMLSDPAQLERLMKEYGALKHEQSTNSSVAPMVQGPPPQMTASVPVSFPDHTTTFHNINSTLPPPPVLNRLPPPAIPSAVTINPPASSSQAISFPTGRTSGLNYYQTLIHQHGGERQEPQPLQQHGMHFPMHHRTVASQSSATDIVSSGTMPARDTKQRPTRPCAYFNSARGCRNGANCTFLHDVSAARKEQPKGSKRIKLDSRIAGRY</sequence>
<feature type="region of interest" description="Disordered" evidence="5">
    <location>
        <begin position="459"/>
        <end position="478"/>
    </location>
</feature>
<feature type="region of interest" description="Disordered" evidence="5">
    <location>
        <begin position="179"/>
        <end position="198"/>
    </location>
</feature>
<evidence type="ECO:0000256" key="5">
    <source>
        <dbReference type="SAM" id="MobiDB-lite"/>
    </source>
</evidence>
<reference evidence="6" key="1">
    <citation type="submission" date="2015-12" db="EMBL/GenBank/DDBJ databases">
        <title>Update maize B73 reference genome by single molecule sequencing technologies.</title>
        <authorList>
            <consortium name="Maize Genome Sequencing Project"/>
            <person name="Ware D."/>
        </authorList>
    </citation>
    <scope>NUCLEOTIDE SEQUENCE</scope>
    <source>
        <tissue evidence="6">Seedling</tissue>
    </source>
</reference>
<evidence type="ECO:0000256" key="4">
    <source>
        <dbReference type="ARBA" id="ARBA00023125"/>
    </source>
</evidence>
<dbReference type="FunCoup" id="A0A1D6JH47">
    <property type="interactions" value="3160"/>
</dbReference>
<dbReference type="AlphaFoldDB" id="A0A1D6JH47"/>
<dbReference type="InterPro" id="IPR000571">
    <property type="entry name" value="Znf_CCCH"/>
</dbReference>
<dbReference type="InterPro" id="IPR036855">
    <property type="entry name" value="Znf_CCCH_sf"/>
</dbReference>
<dbReference type="ExpressionAtlas" id="A0A1D6JH47">
    <property type="expression patterns" value="baseline and differential"/>
</dbReference>
<dbReference type="InParanoid" id="A0A1D6JH47"/>
<dbReference type="EMBL" id="CM000786">
    <property type="protein sequence ID" value="AQK46976.1"/>
    <property type="molecule type" value="Genomic_DNA"/>
</dbReference>
<evidence type="ECO:0000256" key="1">
    <source>
        <dbReference type="ARBA" id="ARBA00022723"/>
    </source>
</evidence>
<feature type="region of interest" description="Disordered" evidence="5">
    <location>
        <begin position="405"/>
        <end position="429"/>
    </location>
</feature>
<feature type="region of interest" description="Disordered" evidence="5">
    <location>
        <begin position="217"/>
        <end position="237"/>
    </location>
</feature>
<dbReference type="PANTHER" id="PTHR33400:SF2">
    <property type="entry name" value="ZINC FINGER CCCH DOMAIN-CONTAINING PROTEIN 6"/>
    <property type="match status" value="1"/>
</dbReference>
<organism evidence="6">
    <name type="scientific">Zea mays</name>
    <name type="common">Maize</name>
    <dbReference type="NCBI Taxonomy" id="4577"/>
    <lineage>
        <taxon>Eukaryota</taxon>
        <taxon>Viridiplantae</taxon>
        <taxon>Streptophyta</taxon>
        <taxon>Embryophyta</taxon>
        <taxon>Tracheophyta</taxon>
        <taxon>Spermatophyta</taxon>
        <taxon>Magnoliopsida</taxon>
        <taxon>Liliopsida</taxon>
        <taxon>Poales</taxon>
        <taxon>Poaceae</taxon>
        <taxon>PACMAD clade</taxon>
        <taxon>Panicoideae</taxon>
        <taxon>Andropogonodae</taxon>
        <taxon>Andropogoneae</taxon>
        <taxon>Tripsacinae</taxon>
        <taxon>Zea</taxon>
    </lineage>
</organism>
<evidence type="ECO:0000256" key="2">
    <source>
        <dbReference type="ARBA" id="ARBA00022771"/>
    </source>
</evidence>
<dbReference type="OMA" id="KCSIRIM"/>
<feature type="compositionally biased region" description="Polar residues" evidence="5">
    <location>
        <begin position="217"/>
        <end position="234"/>
    </location>
</feature>
<evidence type="ECO:0000313" key="6">
    <source>
        <dbReference type="EMBL" id="AQK46976.1"/>
    </source>
</evidence>
<feature type="compositionally biased region" description="Polar residues" evidence="5">
    <location>
        <begin position="405"/>
        <end position="419"/>
    </location>
</feature>
<keyword evidence="3" id="KW-0862">Zinc</keyword>
<dbReference type="PROSITE" id="PS50103">
    <property type="entry name" value="ZF_C3H1"/>
    <property type="match status" value="1"/>
</dbReference>
<keyword evidence="4" id="KW-0238">DNA-binding</keyword>
<protein>
    <submittedName>
        <fullName evidence="6">Zinc finger CCCH domain-containing protein 6</fullName>
    </submittedName>
</protein>
<dbReference type="GO" id="GO:0003677">
    <property type="term" value="F:DNA binding"/>
    <property type="evidence" value="ECO:0007669"/>
    <property type="project" value="UniProtKB-KW"/>
</dbReference>
<keyword evidence="1" id="KW-0479">Metal-binding</keyword>
<keyword evidence="2" id="KW-0863">Zinc-finger</keyword>
<evidence type="ECO:0000256" key="3">
    <source>
        <dbReference type="ARBA" id="ARBA00022833"/>
    </source>
</evidence>
<dbReference type="GO" id="GO:0008270">
    <property type="term" value="F:zinc ion binding"/>
    <property type="evidence" value="ECO:0007669"/>
    <property type="project" value="UniProtKB-KW"/>
</dbReference>
<gene>
    <name evidence="6" type="ORF">ZEAMMB73_Zm00001d026536</name>
</gene>
<proteinExistence type="predicted"/>
<accession>A0A1D6JH47</accession>
<dbReference type="IntAct" id="A0A1D6JH47">
    <property type="interactions" value="1"/>
</dbReference>